<dbReference type="PANTHER" id="PTHR11266">
    <property type="entry name" value="PEROXISOMAL MEMBRANE PROTEIN 2, PXMP2 MPV17"/>
    <property type="match status" value="1"/>
</dbReference>
<dbReference type="GO" id="GO:0016020">
    <property type="term" value="C:membrane"/>
    <property type="evidence" value="ECO:0007669"/>
    <property type="project" value="UniProtKB-SubCell"/>
</dbReference>
<evidence type="ECO:0000256" key="5">
    <source>
        <dbReference type="ARBA" id="ARBA00023136"/>
    </source>
</evidence>
<keyword evidence="3 7" id="KW-0812">Transmembrane</keyword>
<evidence type="ECO:0000256" key="3">
    <source>
        <dbReference type="ARBA" id="ARBA00022692"/>
    </source>
</evidence>
<dbReference type="GO" id="GO:0005739">
    <property type="term" value="C:mitochondrion"/>
    <property type="evidence" value="ECO:0007669"/>
    <property type="project" value="TreeGrafter"/>
</dbReference>
<keyword evidence="4 7" id="KW-1133">Transmembrane helix</keyword>
<comment type="similarity">
    <text evidence="2 7">Belongs to the peroxisomal membrane protein PXMP2/4 family.</text>
</comment>
<evidence type="ECO:0000256" key="2">
    <source>
        <dbReference type="ARBA" id="ARBA00006824"/>
    </source>
</evidence>
<keyword evidence="5 7" id="KW-0472">Membrane</keyword>
<dbReference type="InterPro" id="IPR007248">
    <property type="entry name" value="Mpv17_PMP22"/>
</dbReference>
<feature type="transmembrane region" description="Helical" evidence="7">
    <location>
        <begin position="36"/>
        <end position="55"/>
    </location>
</feature>
<dbReference type="EMBL" id="MRZV01002615">
    <property type="protein sequence ID" value="PIK33335.1"/>
    <property type="molecule type" value="Genomic_DNA"/>
</dbReference>
<dbReference type="AlphaFoldDB" id="A0A2G8JC66"/>
<sequence>MYMPSGCVLGVGDVLAQQLVEKKGLDGHNYARTARQSVFGVIFVGPVVITWYKLLERIYKGRGKLAPLCKVATDQALFAPFIVSCFISYVAFGNGRTVPEVKSQLKAVFPPVQLFNFYILPLYYRPVVINIVSVFWNTYLSWKTNNPTDQKVFKWGLAR</sequence>
<evidence type="ECO:0000313" key="9">
    <source>
        <dbReference type="Proteomes" id="UP000230750"/>
    </source>
</evidence>
<accession>A0A2G8JC66</accession>
<dbReference type="PANTHER" id="PTHR11266:SF17">
    <property type="entry name" value="PROTEIN MPV17"/>
    <property type="match status" value="1"/>
</dbReference>
<keyword evidence="9" id="KW-1185">Reference proteome</keyword>
<evidence type="ECO:0000256" key="7">
    <source>
        <dbReference type="RuleBase" id="RU363053"/>
    </source>
</evidence>
<organism evidence="8 9">
    <name type="scientific">Stichopus japonicus</name>
    <name type="common">Sea cucumber</name>
    <dbReference type="NCBI Taxonomy" id="307972"/>
    <lineage>
        <taxon>Eukaryota</taxon>
        <taxon>Metazoa</taxon>
        <taxon>Echinodermata</taxon>
        <taxon>Eleutherozoa</taxon>
        <taxon>Echinozoa</taxon>
        <taxon>Holothuroidea</taxon>
        <taxon>Aspidochirotacea</taxon>
        <taxon>Aspidochirotida</taxon>
        <taxon>Stichopodidae</taxon>
        <taxon>Apostichopus</taxon>
    </lineage>
</organism>
<feature type="transmembrane region" description="Helical" evidence="7">
    <location>
        <begin position="76"/>
        <end position="95"/>
    </location>
</feature>
<dbReference type="GO" id="GO:0015267">
    <property type="term" value="F:channel activity"/>
    <property type="evidence" value="ECO:0007669"/>
    <property type="project" value="TreeGrafter"/>
</dbReference>
<evidence type="ECO:0000256" key="6">
    <source>
        <dbReference type="ARBA" id="ARBA00049743"/>
    </source>
</evidence>
<protein>
    <recommendedName>
        <fullName evidence="6">Mitochondrial inner membrane protein Mpv17</fullName>
    </recommendedName>
</protein>
<reference evidence="8 9" key="1">
    <citation type="journal article" date="2017" name="PLoS Biol.">
        <title>The sea cucumber genome provides insights into morphological evolution and visceral regeneration.</title>
        <authorList>
            <person name="Zhang X."/>
            <person name="Sun L."/>
            <person name="Yuan J."/>
            <person name="Sun Y."/>
            <person name="Gao Y."/>
            <person name="Zhang L."/>
            <person name="Li S."/>
            <person name="Dai H."/>
            <person name="Hamel J.F."/>
            <person name="Liu C."/>
            <person name="Yu Y."/>
            <person name="Liu S."/>
            <person name="Lin W."/>
            <person name="Guo K."/>
            <person name="Jin S."/>
            <person name="Xu P."/>
            <person name="Storey K.B."/>
            <person name="Huan P."/>
            <person name="Zhang T."/>
            <person name="Zhou Y."/>
            <person name="Zhang J."/>
            <person name="Lin C."/>
            <person name="Li X."/>
            <person name="Xing L."/>
            <person name="Huo D."/>
            <person name="Sun M."/>
            <person name="Wang L."/>
            <person name="Mercier A."/>
            <person name="Li F."/>
            <person name="Yang H."/>
            <person name="Xiang J."/>
        </authorList>
    </citation>
    <scope>NUCLEOTIDE SEQUENCE [LARGE SCALE GENOMIC DNA]</scope>
    <source>
        <strain evidence="8">Shaxun</strain>
        <tissue evidence="8">Muscle</tissue>
    </source>
</reference>
<dbReference type="OrthoDB" id="430207at2759"/>
<comment type="subcellular location">
    <subcellularLocation>
        <location evidence="1">Membrane</location>
        <topology evidence="1">Multi-pass membrane protein</topology>
    </subcellularLocation>
</comment>
<comment type="caution">
    <text evidence="8">The sequence shown here is derived from an EMBL/GenBank/DDBJ whole genome shotgun (WGS) entry which is preliminary data.</text>
</comment>
<proteinExistence type="inferred from homology"/>
<evidence type="ECO:0000256" key="4">
    <source>
        <dbReference type="ARBA" id="ARBA00022989"/>
    </source>
</evidence>
<gene>
    <name evidence="8" type="ORF">BSL78_29852</name>
</gene>
<dbReference type="GO" id="GO:1901858">
    <property type="term" value="P:regulation of mitochondrial DNA metabolic process"/>
    <property type="evidence" value="ECO:0007669"/>
    <property type="project" value="TreeGrafter"/>
</dbReference>
<dbReference type="STRING" id="307972.A0A2G8JC66"/>
<feature type="transmembrane region" description="Helical" evidence="7">
    <location>
        <begin position="115"/>
        <end position="136"/>
    </location>
</feature>
<evidence type="ECO:0000256" key="1">
    <source>
        <dbReference type="ARBA" id="ARBA00004141"/>
    </source>
</evidence>
<name>A0A2G8JC66_STIJA</name>
<dbReference type="Pfam" id="PF04117">
    <property type="entry name" value="Mpv17_PMP22"/>
    <property type="match status" value="1"/>
</dbReference>
<dbReference type="Proteomes" id="UP000230750">
    <property type="component" value="Unassembled WGS sequence"/>
</dbReference>
<evidence type="ECO:0000313" key="8">
    <source>
        <dbReference type="EMBL" id="PIK33335.1"/>
    </source>
</evidence>